<dbReference type="InterPro" id="IPR025164">
    <property type="entry name" value="Toastrack_DUF4097"/>
</dbReference>
<name>W4QE98_9BACI</name>
<dbReference type="STRING" id="1236971.JCM9152_1787"/>
<organism evidence="2 3">
    <name type="scientific">Halalkalibacter hemicellulosilyticusJCM 9152</name>
    <dbReference type="NCBI Taxonomy" id="1236971"/>
    <lineage>
        <taxon>Bacteria</taxon>
        <taxon>Bacillati</taxon>
        <taxon>Bacillota</taxon>
        <taxon>Bacilli</taxon>
        <taxon>Bacillales</taxon>
        <taxon>Bacillaceae</taxon>
        <taxon>Halalkalibacter</taxon>
    </lineage>
</organism>
<dbReference type="OrthoDB" id="2873497at2"/>
<evidence type="ECO:0000259" key="1">
    <source>
        <dbReference type="Pfam" id="PF13349"/>
    </source>
</evidence>
<reference evidence="2" key="1">
    <citation type="journal article" date="2014" name="Genome Announc.">
        <title>Draft Genome Sequences of Three Alkaliphilic Bacillus Strains, Bacillus wakoensis JCM 9140T, Bacillus akibai JCM 9157T, and Bacillus hemicellulosilyticus JCM 9152T.</title>
        <authorList>
            <person name="Yuki M."/>
            <person name="Oshima K."/>
            <person name="Suda W."/>
            <person name="Oshida Y."/>
            <person name="Kitamura K."/>
            <person name="Iida T."/>
            <person name="Hattori M."/>
            <person name="Ohkuma M."/>
        </authorList>
    </citation>
    <scope>NUCLEOTIDE SEQUENCE [LARGE SCALE GENOMIC DNA]</scope>
    <source>
        <strain evidence="2">JCM 9152</strain>
    </source>
</reference>
<dbReference type="RefSeq" id="WP_035342993.1">
    <property type="nucleotide sequence ID" value="NZ_BAUU01000011.1"/>
</dbReference>
<dbReference type="Pfam" id="PF13349">
    <property type="entry name" value="DUF4097"/>
    <property type="match status" value="1"/>
</dbReference>
<protein>
    <recommendedName>
        <fullName evidence="1">DUF4097 domain-containing protein</fullName>
    </recommendedName>
</protein>
<comment type="caution">
    <text evidence="2">The sequence shown here is derived from an EMBL/GenBank/DDBJ whole genome shotgun (WGS) entry which is preliminary data.</text>
</comment>
<feature type="domain" description="DUF4097" evidence="1">
    <location>
        <begin position="53"/>
        <end position="288"/>
    </location>
</feature>
<dbReference type="Gene3D" id="2.160.20.120">
    <property type="match status" value="1"/>
</dbReference>
<dbReference type="AlphaFoldDB" id="W4QE98"/>
<proteinExistence type="predicted"/>
<evidence type="ECO:0000313" key="2">
    <source>
        <dbReference type="EMBL" id="GAE30381.1"/>
    </source>
</evidence>
<gene>
    <name evidence="2" type="ORF">JCM9152_1787</name>
</gene>
<keyword evidence="3" id="KW-1185">Reference proteome</keyword>
<evidence type="ECO:0000313" key="3">
    <source>
        <dbReference type="Proteomes" id="UP000018895"/>
    </source>
</evidence>
<sequence>MKSLLGVALIIIGVIVVVSAVWPAWSTMNKDEVGDYLQEPIDQLNEVKLSGVAVDWQIEASDSSSIEVELVNKHNRTNMYSSVQNGTLTVEIKREQRFAFLSFDFSFQQEQAIARIPAEYIDSLEVHSVSGDILIRELSRLNSIALKTVSGDLKADSLTIDSAAVFNTTSGDILIESVLAEEVKAETVSGDISIPTIQGTLVAKTTSGDIHAEFQHEHKEATLRTISGDVLVGLANANADLSLKTTSGDLMVVPSLSNQQLSNREISGKIGEGEYPVSVTTTSGDIVIK</sequence>
<dbReference type="EMBL" id="BAUU01000011">
    <property type="protein sequence ID" value="GAE30381.1"/>
    <property type="molecule type" value="Genomic_DNA"/>
</dbReference>
<dbReference type="Proteomes" id="UP000018895">
    <property type="component" value="Unassembled WGS sequence"/>
</dbReference>
<accession>W4QE98</accession>